<organism evidence="2 3">
    <name type="scientific">Komagataeibacter europaeus</name>
    <name type="common">Gluconacetobacter europaeus</name>
    <dbReference type="NCBI Taxonomy" id="33995"/>
    <lineage>
        <taxon>Bacteria</taxon>
        <taxon>Pseudomonadati</taxon>
        <taxon>Pseudomonadota</taxon>
        <taxon>Alphaproteobacteria</taxon>
        <taxon>Acetobacterales</taxon>
        <taxon>Acetobacteraceae</taxon>
        <taxon>Komagataeibacter</taxon>
    </lineage>
</organism>
<evidence type="ECO:0000313" key="3">
    <source>
        <dbReference type="Proteomes" id="UP000037566"/>
    </source>
</evidence>
<dbReference type="AlphaFoldDB" id="A0A0M0EJA2"/>
<name>A0A0M0EJA2_KOMEU</name>
<evidence type="ECO:0000313" key="2">
    <source>
        <dbReference type="EMBL" id="KON65338.1"/>
    </source>
</evidence>
<feature type="compositionally biased region" description="Basic and acidic residues" evidence="1">
    <location>
        <begin position="28"/>
        <end position="49"/>
    </location>
</feature>
<dbReference type="EMBL" id="LHUQ01000004">
    <property type="protein sequence ID" value="KON65338.1"/>
    <property type="molecule type" value="Genomic_DNA"/>
</dbReference>
<proteinExistence type="predicted"/>
<gene>
    <name evidence="2" type="ORF">KOEU_11780</name>
</gene>
<keyword evidence="3" id="KW-1185">Reference proteome</keyword>
<dbReference type="RefSeq" id="WP_019086901.1">
    <property type="nucleotide sequence ID" value="NZ_CP021467.1"/>
</dbReference>
<sequence>MFSRQIMASPWNSVPARPPANMPPPVDDPDHGEPDEKEPLDRPEKHFPDYDEDEPIDPDKDTLVEPLEPDEEDEGPVTDRVRTVMCAWLHAPCRGRTYRWGMPDTLR</sequence>
<feature type="compositionally biased region" description="Acidic residues" evidence="1">
    <location>
        <begin position="67"/>
        <end position="76"/>
    </location>
</feature>
<reference evidence="2" key="1">
    <citation type="submission" date="2015-08" db="EMBL/GenBank/DDBJ databases">
        <title>Draft genome sequence of Komagataeibacter europaeus CECT 8546 a cellulose producer strain from vinegar produced by the traditional method.</title>
        <authorList>
            <person name="Poehlein A."/>
            <person name="Valera M.J."/>
            <person name="Haack F.S."/>
            <person name="Mas A."/>
            <person name="Daniel R."/>
            <person name="Streit W.R."/>
            <person name="Mateo E."/>
        </authorList>
    </citation>
    <scope>NUCLEOTIDE SEQUENCE [LARGE SCALE GENOMIC DNA]</scope>
    <source>
        <strain evidence="2">CECT 8546</strain>
    </source>
</reference>
<comment type="caution">
    <text evidence="2">The sequence shown here is derived from an EMBL/GenBank/DDBJ whole genome shotgun (WGS) entry which is preliminary data.</text>
</comment>
<feature type="compositionally biased region" description="Pro residues" evidence="1">
    <location>
        <begin position="16"/>
        <end position="26"/>
    </location>
</feature>
<dbReference type="KEGG" id="keu:S101446_00435"/>
<evidence type="ECO:0000256" key="1">
    <source>
        <dbReference type="SAM" id="MobiDB-lite"/>
    </source>
</evidence>
<feature type="region of interest" description="Disordered" evidence="1">
    <location>
        <begin position="1"/>
        <end position="79"/>
    </location>
</feature>
<dbReference type="Proteomes" id="UP000037566">
    <property type="component" value="Unassembled WGS sequence"/>
</dbReference>
<dbReference type="PATRIC" id="fig|33995.3.peg.1310"/>
<accession>A0A0M0EJA2</accession>
<protein>
    <submittedName>
        <fullName evidence="2">Uncharacterized protein</fullName>
    </submittedName>
</protein>